<name>A0ACC0CEH3_CATRO</name>
<dbReference type="EMBL" id="CM044701">
    <property type="protein sequence ID" value="KAI5683346.1"/>
    <property type="molecule type" value="Genomic_DNA"/>
</dbReference>
<accession>A0ACC0CEH3</accession>
<evidence type="ECO:0000313" key="2">
    <source>
        <dbReference type="Proteomes" id="UP001060085"/>
    </source>
</evidence>
<reference evidence="2" key="1">
    <citation type="journal article" date="2023" name="Nat. Plants">
        <title>Single-cell RNA sequencing provides a high-resolution roadmap for understanding the multicellular compartmentation of specialized metabolism.</title>
        <authorList>
            <person name="Sun S."/>
            <person name="Shen X."/>
            <person name="Li Y."/>
            <person name="Li Y."/>
            <person name="Wang S."/>
            <person name="Li R."/>
            <person name="Zhang H."/>
            <person name="Shen G."/>
            <person name="Guo B."/>
            <person name="Wei J."/>
            <person name="Xu J."/>
            <person name="St-Pierre B."/>
            <person name="Chen S."/>
            <person name="Sun C."/>
        </authorList>
    </citation>
    <scope>NUCLEOTIDE SEQUENCE [LARGE SCALE GENOMIC DNA]</scope>
</reference>
<organism evidence="1 2">
    <name type="scientific">Catharanthus roseus</name>
    <name type="common">Madagascar periwinkle</name>
    <name type="synonym">Vinca rosea</name>
    <dbReference type="NCBI Taxonomy" id="4058"/>
    <lineage>
        <taxon>Eukaryota</taxon>
        <taxon>Viridiplantae</taxon>
        <taxon>Streptophyta</taxon>
        <taxon>Embryophyta</taxon>
        <taxon>Tracheophyta</taxon>
        <taxon>Spermatophyta</taxon>
        <taxon>Magnoliopsida</taxon>
        <taxon>eudicotyledons</taxon>
        <taxon>Gunneridae</taxon>
        <taxon>Pentapetalae</taxon>
        <taxon>asterids</taxon>
        <taxon>lamiids</taxon>
        <taxon>Gentianales</taxon>
        <taxon>Apocynaceae</taxon>
        <taxon>Rauvolfioideae</taxon>
        <taxon>Vinceae</taxon>
        <taxon>Catharanthinae</taxon>
        <taxon>Catharanthus</taxon>
    </lineage>
</organism>
<proteinExistence type="predicted"/>
<sequence length="118" mass="13501">MNNDDKMCYLWTTRPDISNEGIHVLVEFKLIQSHAISDVQHTYASIYKDHPNVRQHVTIITQMVFDEPSMLYPNVQEDDEDDDADYDVSSASDNNNDDNDEEDDVSIPLNPLSSILVN</sequence>
<keyword evidence="2" id="KW-1185">Reference proteome</keyword>
<dbReference type="Proteomes" id="UP001060085">
    <property type="component" value="Linkage Group LG01"/>
</dbReference>
<evidence type="ECO:0000313" key="1">
    <source>
        <dbReference type="EMBL" id="KAI5683346.1"/>
    </source>
</evidence>
<comment type="caution">
    <text evidence="1">The sequence shown here is derived from an EMBL/GenBank/DDBJ whole genome shotgun (WGS) entry which is preliminary data.</text>
</comment>
<gene>
    <name evidence="1" type="ORF">M9H77_04574</name>
</gene>
<protein>
    <submittedName>
        <fullName evidence="1">Uncharacterized protein</fullName>
    </submittedName>
</protein>